<dbReference type="OMA" id="NGRDIWD"/>
<dbReference type="CDD" id="cd02440">
    <property type="entry name" value="AdoMet_MTases"/>
    <property type="match status" value="1"/>
</dbReference>
<dbReference type="InterPro" id="IPR016461">
    <property type="entry name" value="COMT-like"/>
</dbReference>
<dbReference type="InterPro" id="IPR012967">
    <property type="entry name" value="COMT_dimerisation"/>
</dbReference>
<dbReference type="GO" id="GO:0008757">
    <property type="term" value="F:S-adenosylmethionine-dependent methyltransferase activity"/>
    <property type="evidence" value="ECO:0007669"/>
    <property type="project" value="UniProtKB-ARBA"/>
</dbReference>
<accession>A0A5P1E6S1</accession>
<dbReference type="InterPro" id="IPR036388">
    <property type="entry name" value="WH-like_DNA-bd_sf"/>
</dbReference>
<dbReference type="OrthoDB" id="757282at2759"/>
<dbReference type="Pfam" id="PF08100">
    <property type="entry name" value="Dimerisation"/>
    <property type="match status" value="1"/>
</dbReference>
<dbReference type="Gramene" id="ONK58260">
    <property type="protein sequence ID" value="ONK58260"/>
    <property type="gene ID" value="A4U43_C09F10310"/>
</dbReference>
<dbReference type="Gene3D" id="1.10.10.10">
    <property type="entry name" value="Winged helix-like DNA-binding domain superfamily/Winged helix DNA-binding domain"/>
    <property type="match status" value="1"/>
</dbReference>
<protein>
    <recommendedName>
        <fullName evidence="9">O-methyltransferase domain-containing protein</fullName>
    </recommendedName>
</protein>
<dbReference type="Gene3D" id="3.40.50.150">
    <property type="entry name" value="Vaccinia Virus protein VP39"/>
    <property type="match status" value="1"/>
</dbReference>
<sequence length="356" mass="39457">MARASSTEEEAVSAEEMLAAQAQVYNVVMGHIGTMCLKSAIELNILEIVHNAHVLSHSDLLSKLPNVPPWKSPFVHRIMRLLAQMGYFKIGNKDEEVLYSLTPLSKMFLLKNKPLSLSPYLGLLTPPWTNVWYSLSDWLQSDGKGCMFEFEHGKSTWDIASHNPELNSGFNEAMAADSRVIMKAVVDQCSEAFKGLHTLVDVGGGTGTSALAIAQAHPGLKCTVYDLPHVIASVPPNSLIDAISGNMFESIPQADAIFLKWILHDWTDEDCVKILKKCKDAIPNGGGKVIIVDFVLNDNKNSSETFTQLLFDASMMAYTDGKERTEYEWKRIFLDAGFTDYKITPIGLRSLIEVFP</sequence>
<dbReference type="PROSITE" id="PS51683">
    <property type="entry name" value="SAM_OMT_II"/>
    <property type="match status" value="1"/>
</dbReference>
<keyword evidence="2" id="KW-0808">Transferase</keyword>
<evidence type="ECO:0000313" key="7">
    <source>
        <dbReference type="EMBL" id="ONK58260.1"/>
    </source>
</evidence>
<dbReference type="GO" id="GO:0046983">
    <property type="term" value="F:protein dimerization activity"/>
    <property type="evidence" value="ECO:0007669"/>
    <property type="project" value="InterPro"/>
</dbReference>
<proteinExistence type="predicted"/>
<dbReference type="GO" id="GO:0008171">
    <property type="term" value="F:O-methyltransferase activity"/>
    <property type="evidence" value="ECO:0007669"/>
    <property type="project" value="InterPro"/>
</dbReference>
<dbReference type="PANTHER" id="PTHR11746">
    <property type="entry name" value="O-METHYLTRANSFERASE"/>
    <property type="match status" value="1"/>
</dbReference>
<feature type="active site" description="Proton acceptor" evidence="4">
    <location>
        <position position="264"/>
    </location>
</feature>
<dbReference type="AlphaFoldDB" id="A0A5P1E6S1"/>
<keyword evidence="8" id="KW-1185">Reference proteome</keyword>
<dbReference type="GO" id="GO:0032259">
    <property type="term" value="P:methylation"/>
    <property type="evidence" value="ECO:0007669"/>
    <property type="project" value="UniProtKB-KW"/>
</dbReference>
<keyword evidence="1" id="KW-0489">Methyltransferase</keyword>
<feature type="domain" description="O-methyltransferase dimerisation" evidence="6">
    <location>
        <begin position="29"/>
        <end position="109"/>
    </location>
</feature>
<evidence type="ECO:0008006" key="9">
    <source>
        <dbReference type="Google" id="ProtNLM"/>
    </source>
</evidence>
<keyword evidence="3" id="KW-0949">S-adenosyl-L-methionine</keyword>
<dbReference type="SUPFAM" id="SSF46785">
    <property type="entry name" value="Winged helix' DNA-binding domain"/>
    <property type="match status" value="1"/>
</dbReference>
<dbReference type="EMBL" id="CM007389">
    <property type="protein sequence ID" value="ONK58260.1"/>
    <property type="molecule type" value="Genomic_DNA"/>
</dbReference>
<dbReference type="PIRSF" id="PIRSF005739">
    <property type="entry name" value="O-mtase"/>
    <property type="match status" value="1"/>
</dbReference>
<reference evidence="8" key="1">
    <citation type="journal article" date="2017" name="Nat. Commun.">
        <title>The asparagus genome sheds light on the origin and evolution of a young Y chromosome.</title>
        <authorList>
            <person name="Harkess A."/>
            <person name="Zhou J."/>
            <person name="Xu C."/>
            <person name="Bowers J.E."/>
            <person name="Van der Hulst R."/>
            <person name="Ayyampalayam S."/>
            <person name="Mercati F."/>
            <person name="Riccardi P."/>
            <person name="McKain M.R."/>
            <person name="Kakrana A."/>
            <person name="Tang H."/>
            <person name="Ray J."/>
            <person name="Groenendijk J."/>
            <person name="Arikit S."/>
            <person name="Mathioni S.M."/>
            <person name="Nakano M."/>
            <person name="Shan H."/>
            <person name="Telgmann-Rauber A."/>
            <person name="Kanno A."/>
            <person name="Yue Z."/>
            <person name="Chen H."/>
            <person name="Li W."/>
            <person name="Chen Y."/>
            <person name="Xu X."/>
            <person name="Zhang Y."/>
            <person name="Luo S."/>
            <person name="Chen H."/>
            <person name="Gao J."/>
            <person name="Mao Z."/>
            <person name="Pires J.C."/>
            <person name="Luo M."/>
            <person name="Kudrna D."/>
            <person name="Wing R.A."/>
            <person name="Meyers B.C."/>
            <person name="Yi K."/>
            <person name="Kong H."/>
            <person name="Lavrijsen P."/>
            <person name="Sunseri F."/>
            <person name="Falavigna A."/>
            <person name="Ye Y."/>
            <person name="Leebens-Mack J.H."/>
            <person name="Chen G."/>
        </authorList>
    </citation>
    <scope>NUCLEOTIDE SEQUENCE [LARGE SCALE GENOMIC DNA]</scope>
    <source>
        <strain evidence="8">cv. DH0086</strain>
    </source>
</reference>
<name>A0A5P1E6S1_ASPOF</name>
<dbReference type="InterPro" id="IPR029063">
    <property type="entry name" value="SAM-dependent_MTases_sf"/>
</dbReference>
<evidence type="ECO:0000313" key="8">
    <source>
        <dbReference type="Proteomes" id="UP000243459"/>
    </source>
</evidence>
<dbReference type="Pfam" id="PF00891">
    <property type="entry name" value="Methyltransf_2"/>
    <property type="match status" value="1"/>
</dbReference>
<organism evidence="7 8">
    <name type="scientific">Asparagus officinalis</name>
    <name type="common">Garden asparagus</name>
    <dbReference type="NCBI Taxonomy" id="4686"/>
    <lineage>
        <taxon>Eukaryota</taxon>
        <taxon>Viridiplantae</taxon>
        <taxon>Streptophyta</taxon>
        <taxon>Embryophyta</taxon>
        <taxon>Tracheophyta</taxon>
        <taxon>Spermatophyta</taxon>
        <taxon>Magnoliopsida</taxon>
        <taxon>Liliopsida</taxon>
        <taxon>Asparagales</taxon>
        <taxon>Asparagaceae</taxon>
        <taxon>Asparagoideae</taxon>
        <taxon>Asparagus</taxon>
    </lineage>
</organism>
<evidence type="ECO:0000259" key="6">
    <source>
        <dbReference type="Pfam" id="PF08100"/>
    </source>
</evidence>
<evidence type="ECO:0000256" key="1">
    <source>
        <dbReference type="ARBA" id="ARBA00022603"/>
    </source>
</evidence>
<evidence type="ECO:0000259" key="5">
    <source>
        <dbReference type="Pfam" id="PF00891"/>
    </source>
</evidence>
<evidence type="ECO:0000256" key="3">
    <source>
        <dbReference type="ARBA" id="ARBA00022691"/>
    </source>
</evidence>
<evidence type="ECO:0000256" key="2">
    <source>
        <dbReference type="ARBA" id="ARBA00022679"/>
    </source>
</evidence>
<feature type="domain" description="O-methyltransferase C-terminal" evidence="5">
    <location>
        <begin position="132"/>
        <end position="338"/>
    </location>
</feature>
<dbReference type="SUPFAM" id="SSF53335">
    <property type="entry name" value="S-adenosyl-L-methionine-dependent methyltransferases"/>
    <property type="match status" value="1"/>
</dbReference>
<dbReference type="InterPro" id="IPR001077">
    <property type="entry name" value="COMT_C"/>
</dbReference>
<dbReference type="FunFam" id="3.40.50.150:FF:000057">
    <property type="entry name" value="O-methyltransferase ZRP4"/>
    <property type="match status" value="1"/>
</dbReference>
<dbReference type="Proteomes" id="UP000243459">
    <property type="component" value="Chromosome 9"/>
</dbReference>
<gene>
    <name evidence="7" type="ORF">A4U43_C09F10310</name>
</gene>
<dbReference type="InterPro" id="IPR036390">
    <property type="entry name" value="WH_DNA-bd_sf"/>
</dbReference>
<evidence type="ECO:0000256" key="4">
    <source>
        <dbReference type="PIRSR" id="PIRSR005739-1"/>
    </source>
</evidence>